<comment type="caution">
    <text evidence="1">The sequence shown here is derived from an EMBL/GenBank/DDBJ whole genome shotgun (WGS) entry which is preliminary data.</text>
</comment>
<evidence type="ECO:0000313" key="2">
    <source>
        <dbReference type="Proteomes" id="UP000037069"/>
    </source>
</evidence>
<gene>
    <name evidence="1" type="ORF">FF38_01352</name>
</gene>
<accession>A0A0L0C2P7</accession>
<dbReference type="OMA" id="CIIMRNK"/>
<protein>
    <submittedName>
        <fullName evidence="1">Uncharacterized protein</fullName>
    </submittedName>
</protein>
<proteinExistence type="predicted"/>
<keyword evidence="2" id="KW-1185">Reference proteome</keyword>
<dbReference type="OrthoDB" id="686784at2759"/>
<reference evidence="1 2" key="1">
    <citation type="journal article" date="2015" name="Nat. Commun.">
        <title>Lucilia cuprina genome unlocks parasitic fly biology to underpin future interventions.</title>
        <authorList>
            <person name="Anstead C.A."/>
            <person name="Korhonen P.K."/>
            <person name="Young N.D."/>
            <person name="Hall R.S."/>
            <person name="Jex A.R."/>
            <person name="Murali S.C."/>
            <person name="Hughes D.S."/>
            <person name="Lee S.F."/>
            <person name="Perry T."/>
            <person name="Stroehlein A.J."/>
            <person name="Ansell B.R."/>
            <person name="Breugelmans B."/>
            <person name="Hofmann A."/>
            <person name="Qu J."/>
            <person name="Dugan S."/>
            <person name="Lee S.L."/>
            <person name="Chao H."/>
            <person name="Dinh H."/>
            <person name="Han Y."/>
            <person name="Doddapaneni H.V."/>
            <person name="Worley K.C."/>
            <person name="Muzny D.M."/>
            <person name="Ioannidis P."/>
            <person name="Waterhouse R.M."/>
            <person name="Zdobnov E.M."/>
            <person name="James P.J."/>
            <person name="Bagnall N.H."/>
            <person name="Kotze A.C."/>
            <person name="Gibbs R.A."/>
            <person name="Richards S."/>
            <person name="Batterham P."/>
            <person name="Gasser R.B."/>
        </authorList>
    </citation>
    <scope>NUCLEOTIDE SEQUENCE [LARGE SCALE GENOMIC DNA]</scope>
    <source>
        <strain evidence="1 2">LS</strain>
        <tissue evidence="1">Full body</tissue>
    </source>
</reference>
<dbReference type="EMBL" id="JRES01000973">
    <property type="protein sequence ID" value="KNC26628.1"/>
    <property type="molecule type" value="Genomic_DNA"/>
</dbReference>
<name>A0A0L0C2P7_LUCCU</name>
<organism evidence="1 2">
    <name type="scientific">Lucilia cuprina</name>
    <name type="common">Green bottle fly</name>
    <name type="synonym">Australian sheep blowfly</name>
    <dbReference type="NCBI Taxonomy" id="7375"/>
    <lineage>
        <taxon>Eukaryota</taxon>
        <taxon>Metazoa</taxon>
        <taxon>Ecdysozoa</taxon>
        <taxon>Arthropoda</taxon>
        <taxon>Hexapoda</taxon>
        <taxon>Insecta</taxon>
        <taxon>Pterygota</taxon>
        <taxon>Neoptera</taxon>
        <taxon>Endopterygota</taxon>
        <taxon>Diptera</taxon>
        <taxon>Brachycera</taxon>
        <taxon>Muscomorpha</taxon>
        <taxon>Oestroidea</taxon>
        <taxon>Calliphoridae</taxon>
        <taxon>Luciliinae</taxon>
        <taxon>Lucilia</taxon>
    </lineage>
</organism>
<evidence type="ECO:0000313" key="1">
    <source>
        <dbReference type="EMBL" id="KNC26628.1"/>
    </source>
</evidence>
<sequence>MLVTTYQHDYVPPFTKRYDFFKDHGPTNEKEKVECQCIEENKIDIPKVVQNQCPVEWTGVAPMGRLINPRIIPTKFASEQIDAINDESQNDCFKEQPNRFLKILRTAYPDLYERLKQMPKDELGRRLERDRMYTTYQVDFCNINEYPEGIYESLKVEDETSKLNASKLLQRQEPCAELRANVMQELAKEGASGTLNSTDLCEKAYKPFKISFVDSSRFIKSGNNSHWRSNVFTKRANFTEYMDTINKIGCVIIKNNIHDHQKCTGKHCRHQLIHACTNLK</sequence>
<dbReference type="STRING" id="7375.A0A0L0C2P7"/>
<dbReference type="AlphaFoldDB" id="A0A0L0C2P7"/>
<dbReference type="Proteomes" id="UP000037069">
    <property type="component" value="Unassembled WGS sequence"/>
</dbReference>